<dbReference type="InterPro" id="IPR013087">
    <property type="entry name" value="Znf_C2H2_type"/>
</dbReference>
<feature type="compositionally biased region" description="Polar residues" evidence="2">
    <location>
        <begin position="176"/>
        <end position="186"/>
    </location>
</feature>
<gene>
    <name evidence="4" type="ORF">MNOR_LOCUS33774</name>
</gene>
<organism evidence="4 5">
    <name type="scientific">Meganyctiphanes norvegica</name>
    <name type="common">Northern krill</name>
    <name type="synonym">Thysanopoda norvegica</name>
    <dbReference type="NCBI Taxonomy" id="48144"/>
    <lineage>
        <taxon>Eukaryota</taxon>
        <taxon>Metazoa</taxon>
        <taxon>Ecdysozoa</taxon>
        <taxon>Arthropoda</taxon>
        <taxon>Crustacea</taxon>
        <taxon>Multicrustacea</taxon>
        <taxon>Malacostraca</taxon>
        <taxon>Eumalacostraca</taxon>
        <taxon>Eucarida</taxon>
        <taxon>Euphausiacea</taxon>
        <taxon>Euphausiidae</taxon>
        <taxon>Meganyctiphanes</taxon>
    </lineage>
</organism>
<keyword evidence="1" id="KW-0479">Metal-binding</keyword>
<evidence type="ECO:0000259" key="3">
    <source>
        <dbReference type="PROSITE" id="PS50157"/>
    </source>
</evidence>
<reference evidence="4 5" key="1">
    <citation type="submission" date="2024-05" db="EMBL/GenBank/DDBJ databases">
        <authorList>
            <person name="Wallberg A."/>
        </authorList>
    </citation>
    <scope>NUCLEOTIDE SEQUENCE [LARGE SCALE GENOMIC DNA]</scope>
</reference>
<dbReference type="GO" id="GO:0008270">
    <property type="term" value="F:zinc ion binding"/>
    <property type="evidence" value="ECO:0007669"/>
    <property type="project" value="UniProtKB-KW"/>
</dbReference>
<evidence type="ECO:0000256" key="2">
    <source>
        <dbReference type="SAM" id="MobiDB-lite"/>
    </source>
</evidence>
<dbReference type="Gene3D" id="3.30.160.60">
    <property type="entry name" value="Classic Zinc Finger"/>
    <property type="match status" value="1"/>
</dbReference>
<dbReference type="PROSITE" id="PS00028">
    <property type="entry name" value="ZINC_FINGER_C2H2_1"/>
    <property type="match status" value="1"/>
</dbReference>
<keyword evidence="1" id="KW-0862">Zinc</keyword>
<evidence type="ECO:0000313" key="5">
    <source>
        <dbReference type="Proteomes" id="UP001497623"/>
    </source>
</evidence>
<dbReference type="AlphaFoldDB" id="A0AAV2S6M8"/>
<feature type="domain" description="C2H2-type" evidence="3">
    <location>
        <begin position="271"/>
        <end position="298"/>
    </location>
</feature>
<protein>
    <recommendedName>
        <fullName evidence="3">C2H2-type domain-containing protein</fullName>
    </recommendedName>
</protein>
<accession>A0AAV2S6M8</accession>
<feature type="region of interest" description="Disordered" evidence="2">
    <location>
        <begin position="164"/>
        <end position="186"/>
    </location>
</feature>
<sequence>MASTVVSTPLISYSVPNPVIDPSVIAPALANAALLVASPSLGCIRTYIRILKDLHQANGLPVPDLELAHGNVDYQFYCEYHTHSDATPIVSNSQGSITPNTIVVAEYKQTEVDLPEVLHDTTNKSELSISTTHSDIVNSPVCDSPNFKNDDFLNIHSTTSTPIGLTGSPDRLYSPKKSSQLESSTPTRIRATRLQKELQKVINIPEGKGSTNITRIQTHAEKKNQQPTTQNAIICHLCSHGFRDKCDIRRHLVTGACTRTALLLRAIAEGWECVTCTKSFNDRDQAERHARCHLARQGISFPVCQGDFTKQGVRFLVKHVMNRHPEYFE</sequence>
<evidence type="ECO:0000256" key="1">
    <source>
        <dbReference type="PROSITE-ProRule" id="PRU00042"/>
    </source>
</evidence>
<dbReference type="Proteomes" id="UP001497623">
    <property type="component" value="Unassembled WGS sequence"/>
</dbReference>
<keyword evidence="1" id="KW-0863">Zinc-finger</keyword>
<dbReference type="EMBL" id="CAXKWB010049736">
    <property type="protein sequence ID" value="CAL4169053.1"/>
    <property type="molecule type" value="Genomic_DNA"/>
</dbReference>
<keyword evidence="5" id="KW-1185">Reference proteome</keyword>
<evidence type="ECO:0000313" key="4">
    <source>
        <dbReference type="EMBL" id="CAL4169053.1"/>
    </source>
</evidence>
<comment type="caution">
    <text evidence="4">The sequence shown here is derived from an EMBL/GenBank/DDBJ whole genome shotgun (WGS) entry which is preliminary data.</text>
</comment>
<name>A0AAV2S6M8_MEGNR</name>
<dbReference type="PROSITE" id="PS50157">
    <property type="entry name" value="ZINC_FINGER_C2H2_2"/>
    <property type="match status" value="1"/>
</dbReference>
<proteinExistence type="predicted"/>